<dbReference type="eggNOG" id="ENOG502T2JY">
    <property type="taxonomic scope" value="Eukaryota"/>
</dbReference>
<dbReference type="EMBL" id="GG663735">
    <property type="protein sequence ID" value="EEH60647.1"/>
    <property type="molecule type" value="Genomic_DNA"/>
</dbReference>
<dbReference type="AlphaFoldDB" id="C1MGX4"/>
<proteinExistence type="predicted"/>
<dbReference type="RefSeq" id="XP_003055395.1">
    <property type="nucleotide sequence ID" value="XM_003055349.1"/>
</dbReference>
<dbReference type="Proteomes" id="UP000001876">
    <property type="component" value="Unassembled WGS sequence"/>
</dbReference>
<keyword evidence="2" id="KW-1185">Reference proteome</keyword>
<dbReference type="OMA" id="DEGWAPR"/>
<evidence type="ECO:0000313" key="1">
    <source>
        <dbReference type="EMBL" id="EEH60647.1"/>
    </source>
</evidence>
<evidence type="ECO:0000313" key="2">
    <source>
        <dbReference type="Proteomes" id="UP000001876"/>
    </source>
</evidence>
<accession>C1MGX4</accession>
<dbReference type="OrthoDB" id="513668at2759"/>
<gene>
    <name evidence="1" type="ORF">MICPUCDRAFT_46151</name>
</gene>
<sequence>MLRTIARNNELARRTLLARVAGASQQSRTFISFDAKYSDEMPLGDAATRIGASFGPALDMIAEAQRKREPVAKKEDTIYVPELPHIFPIARLAAKSEFVRDVLVVDESKRVKPRLSWYDPYDTSWVPTGWFKDGVVADVEYYFGDKAVKVGSK</sequence>
<organism evidence="2">
    <name type="scientific">Micromonas pusilla (strain CCMP1545)</name>
    <name type="common">Picoplanktonic green alga</name>
    <dbReference type="NCBI Taxonomy" id="564608"/>
    <lineage>
        <taxon>Eukaryota</taxon>
        <taxon>Viridiplantae</taxon>
        <taxon>Chlorophyta</taxon>
        <taxon>Mamiellophyceae</taxon>
        <taxon>Mamiellales</taxon>
        <taxon>Mamiellaceae</taxon>
        <taxon>Micromonas</taxon>
    </lineage>
</organism>
<reference evidence="1 2" key="1">
    <citation type="journal article" date="2009" name="Science">
        <title>Green evolution and dynamic adaptations revealed by genomes of the marine picoeukaryotes Micromonas.</title>
        <authorList>
            <person name="Worden A.Z."/>
            <person name="Lee J.H."/>
            <person name="Mock T."/>
            <person name="Rouze P."/>
            <person name="Simmons M.P."/>
            <person name="Aerts A.L."/>
            <person name="Allen A.E."/>
            <person name="Cuvelier M.L."/>
            <person name="Derelle E."/>
            <person name="Everett M.V."/>
            <person name="Foulon E."/>
            <person name="Grimwood J."/>
            <person name="Gundlach H."/>
            <person name="Henrissat B."/>
            <person name="Napoli C."/>
            <person name="McDonald S.M."/>
            <person name="Parker M.S."/>
            <person name="Rombauts S."/>
            <person name="Salamov A."/>
            <person name="Von Dassow P."/>
            <person name="Badger J.H."/>
            <person name="Coutinho P.M."/>
            <person name="Demir E."/>
            <person name="Dubchak I."/>
            <person name="Gentemann C."/>
            <person name="Eikrem W."/>
            <person name="Gready J.E."/>
            <person name="John U."/>
            <person name="Lanier W."/>
            <person name="Lindquist E.A."/>
            <person name="Lucas S."/>
            <person name="Mayer K.F."/>
            <person name="Moreau H."/>
            <person name="Not F."/>
            <person name="Otillar R."/>
            <person name="Panaud O."/>
            <person name="Pangilinan J."/>
            <person name="Paulsen I."/>
            <person name="Piegu B."/>
            <person name="Poliakov A."/>
            <person name="Robbens S."/>
            <person name="Schmutz J."/>
            <person name="Toulza E."/>
            <person name="Wyss T."/>
            <person name="Zelensky A."/>
            <person name="Zhou K."/>
            <person name="Armbrust E.V."/>
            <person name="Bhattacharya D."/>
            <person name="Goodenough U.W."/>
            <person name="Van de Peer Y."/>
            <person name="Grigoriev I.V."/>
        </authorList>
    </citation>
    <scope>NUCLEOTIDE SEQUENCE [LARGE SCALE GENOMIC DNA]</scope>
    <source>
        <strain evidence="1 2">CCMP1545</strain>
    </source>
</reference>
<name>C1MGX4_MICPC</name>
<protein>
    <submittedName>
        <fullName evidence="1">Predicted protein</fullName>
    </submittedName>
</protein>
<dbReference type="KEGG" id="mpp:MICPUCDRAFT_46151"/>
<dbReference type="GeneID" id="9680271"/>